<dbReference type="AlphaFoldDB" id="A0A162E5B9"/>
<evidence type="ECO:0008006" key="4">
    <source>
        <dbReference type="Google" id="ProtNLM"/>
    </source>
</evidence>
<dbReference type="Pfam" id="PF11193">
    <property type="entry name" value="DUF2812"/>
    <property type="match status" value="1"/>
</dbReference>
<dbReference type="OrthoDB" id="8757095at2"/>
<keyword evidence="1" id="KW-0472">Membrane</keyword>
<comment type="caution">
    <text evidence="2">The sequence shown here is derived from an EMBL/GenBank/DDBJ whole genome shotgun (WGS) entry which is preliminary data.</text>
</comment>
<evidence type="ECO:0000313" key="3">
    <source>
        <dbReference type="Proteomes" id="UP000075806"/>
    </source>
</evidence>
<name>A0A162E5B9_9BACI</name>
<dbReference type="InterPro" id="IPR021359">
    <property type="entry name" value="DUF2812"/>
</dbReference>
<keyword evidence="1" id="KW-1133">Transmembrane helix</keyword>
<evidence type="ECO:0000256" key="1">
    <source>
        <dbReference type="SAM" id="Phobius"/>
    </source>
</evidence>
<reference evidence="2" key="1">
    <citation type="submission" date="2016-02" db="EMBL/GenBank/DDBJ databases">
        <title>Genome sequence of Bacillus trypoxylicola KCTC 13244(T).</title>
        <authorList>
            <person name="Jeong H."/>
            <person name="Park S.-H."/>
            <person name="Choi S.-K."/>
        </authorList>
    </citation>
    <scope>NUCLEOTIDE SEQUENCE [LARGE SCALE GENOMIC DNA]</scope>
    <source>
        <strain evidence="2">KCTC 13244</strain>
    </source>
</reference>
<protein>
    <recommendedName>
        <fullName evidence="4">DUF2812 domain-containing protein</fullName>
    </recommendedName>
</protein>
<feature type="transmembrane region" description="Helical" evidence="1">
    <location>
        <begin position="115"/>
        <end position="132"/>
    </location>
</feature>
<organism evidence="2 3">
    <name type="scientific">Alkalihalobacillus trypoxylicola</name>
    <dbReference type="NCBI Taxonomy" id="519424"/>
    <lineage>
        <taxon>Bacteria</taxon>
        <taxon>Bacillati</taxon>
        <taxon>Bacillota</taxon>
        <taxon>Bacilli</taxon>
        <taxon>Bacillales</taxon>
        <taxon>Bacillaceae</taxon>
        <taxon>Alkalihalobacillus</taxon>
    </lineage>
</organism>
<keyword evidence="3" id="KW-1185">Reference proteome</keyword>
<keyword evidence="1" id="KW-0812">Transmembrane</keyword>
<feature type="transmembrane region" description="Helical" evidence="1">
    <location>
        <begin position="169"/>
        <end position="189"/>
    </location>
</feature>
<accession>A0A162E5B9</accession>
<dbReference type="STRING" id="519424.AZF04_02995"/>
<sequence>MKKFKHFYDFNSEEKWLNDMAKQGFQLIKSTSWSYKFTPSKPENTKIKLDYRVFKKHEDYEDYLALFEDSGWKHISGTYRSGHQYFKQIKDHASDDIFSDGESRAARYKRLSDKLTTIAYCLLPIWAVIVTLEMNNWNDGTPLFASELWGKNWTEFWRTFFPETFFSTIRLFLLLVFPFTILVNFSFAFKANKLFKQQLEK</sequence>
<dbReference type="Proteomes" id="UP000075806">
    <property type="component" value="Unassembled WGS sequence"/>
</dbReference>
<dbReference type="RefSeq" id="WP_061948148.1">
    <property type="nucleotide sequence ID" value="NZ_LTAO01000012.1"/>
</dbReference>
<proteinExistence type="predicted"/>
<evidence type="ECO:0000313" key="2">
    <source>
        <dbReference type="EMBL" id="KYG31765.1"/>
    </source>
</evidence>
<gene>
    <name evidence="2" type="ORF">AZF04_02995</name>
</gene>
<dbReference type="EMBL" id="LTAO01000012">
    <property type="protein sequence ID" value="KYG31765.1"/>
    <property type="molecule type" value="Genomic_DNA"/>
</dbReference>